<protein>
    <submittedName>
        <fullName evidence="4">NADP-dependent oxidoreductase</fullName>
        <ecNumber evidence="4">1.-.-.-</ecNumber>
    </submittedName>
</protein>
<dbReference type="PANTHER" id="PTHR48106">
    <property type="entry name" value="QUINONE OXIDOREDUCTASE PIG3-RELATED"/>
    <property type="match status" value="1"/>
</dbReference>
<dbReference type="Gene3D" id="3.40.50.720">
    <property type="entry name" value="NAD(P)-binding Rossmann-like Domain"/>
    <property type="match status" value="1"/>
</dbReference>
<name>A0ABV9ELC6_9ACTN</name>
<dbReference type="CDD" id="cd05289">
    <property type="entry name" value="MDR_like_2"/>
    <property type="match status" value="1"/>
</dbReference>
<dbReference type="Pfam" id="PF13602">
    <property type="entry name" value="ADH_zinc_N_2"/>
    <property type="match status" value="1"/>
</dbReference>
<dbReference type="Gene3D" id="3.90.180.10">
    <property type="entry name" value="Medium-chain alcohol dehydrogenases, catalytic domain"/>
    <property type="match status" value="1"/>
</dbReference>
<dbReference type="EC" id="1.-.-.-" evidence="4"/>
<dbReference type="RefSeq" id="WP_262849453.1">
    <property type="nucleotide sequence ID" value="NZ_JANZYP010000086.1"/>
</dbReference>
<dbReference type="SUPFAM" id="SSF51735">
    <property type="entry name" value="NAD(P)-binding Rossmann-fold domains"/>
    <property type="match status" value="1"/>
</dbReference>
<organism evidence="4 5">
    <name type="scientific">Sphaerisporangium corydalis</name>
    <dbReference type="NCBI Taxonomy" id="1441875"/>
    <lineage>
        <taxon>Bacteria</taxon>
        <taxon>Bacillati</taxon>
        <taxon>Actinomycetota</taxon>
        <taxon>Actinomycetes</taxon>
        <taxon>Streptosporangiales</taxon>
        <taxon>Streptosporangiaceae</taxon>
        <taxon>Sphaerisporangium</taxon>
    </lineage>
</organism>
<evidence type="ECO:0000313" key="5">
    <source>
        <dbReference type="Proteomes" id="UP001595891"/>
    </source>
</evidence>
<keyword evidence="1" id="KW-0521">NADP</keyword>
<dbReference type="InterPro" id="IPR011032">
    <property type="entry name" value="GroES-like_sf"/>
</dbReference>
<accession>A0ABV9ELC6</accession>
<reference evidence="5" key="1">
    <citation type="journal article" date="2019" name="Int. J. Syst. Evol. Microbiol.">
        <title>The Global Catalogue of Microorganisms (GCM) 10K type strain sequencing project: providing services to taxonomists for standard genome sequencing and annotation.</title>
        <authorList>
            <consortium name="The Broad Institute Genomics Platform"/>
            <consortium name="The Broad Institute Genome Sequencing Center for Infectious Disease"/>
            <person name="Wu L."/>
            <person name="Ma J."/>
        </authorList>
    </citation>
    <scope>NUCLEOTIDE SEQUENCE [LARGE SCALE GENOMIC DNA]</scope>
    <source>
        <strain evidence="5">CCUG 49560</strain>
    </source>
</reference>
<evidence type="ECO:0000259" key="3">
    <source>
        <dbReference type="SMART" id="SM00829"/>
    </source>
</evidence>
<dbReference type="Pfam" id="PF08240">
    <property type="entry name" value="ADH_N"/>
    <property type="match status" value="1"/>
</dbReference>
<sequence>MARIVVFAEYGEPEVLQVVEADDPHPAEGEIRVRVKAAGVQPFDAGYRRGAFAQYNPAVFPARLGNEVAGVVDMVGTGVTEFTAGEAIIAFVDSVGYADTVVAPASSAVRKPSAMPWTEAGVLSASGQTADTALDALNVTAGDRLLIHAAAGGVGSFATQLAIARGATVIGTASQRNHAYLESLGAMPVTYGPGLADRVRQLAPDGITAALDCVGGEANDISVRLLGTAERAITLVDWQAEQRLGVRRVGTDRSAARLAGLVARYKKGDLTVPIWKRFGLEEAPLAHREIETGHARGKIVLVTT</sequence>
<dbReference type="SUPFAM" id="SSF50129">
    <property type="entry name" value="GroES-like"/>
    <property type="match status" value="1"/>
</dbReference>
<comment type="caution">
    <text evidence="4">The sequence shown here is derived from an EMBL/GenBank/DDBJ whole genome shotgun (WGS) entry which is preliminary data.</text>
</comment>
<dbReference type="Proteomes" id="UP001595891">
    <property type="component" value="Unassembled WGS sequence"/>
</dbReference>
<evidence type="ECO:0000256" key="2">
    <source>
        <dbReference type="ARBA" id="ARBA00023002"/>
    </source>
</evidence>
<dbReference type="SMART" id="SM00829">
    <property type="entry name" value="PKS_ER"/>
    <property type="match status" value="1"/>
</dbReference>
<dbReference type="EMBL" id="JBHSFN010000016">
    <property type="protein sequence ID" value="MFC4589336.1"/>
    <property type="molecule type" value="Genomic_DNA"/>
</dbReference>
<dbReference type="InterPro" id="IPR013154">
    <property type="entry name" value="ADH-like_N"/>
</dbReference>
<evidence type="ECO:0000313" key="4">
    <source>
        <dbReference type="EMBL" id="MFC4589336.1"/>
    </source>
</evidence>
<gene>
    <name evidence="4" type="ORF">ACFO8L_24815</name>
</gene>
<dbReference type="InterPro" id="IPR020843">
    <property type="entry name" value="ER"/>
</dbReference>
<dbReference type="GO" id="GO:0016491">
    <property type="term" value="F:oxidoreductase activity"/>
    <property type="evidence" value="ECO:0007669"/>
    <property type="project" value="UniProtKB-KW"/>
</dbReference>
<keyword evidence="5" id="KW-1185">Reference proteome</keyword>
<evidence type="ECO:0000256" key="1">
    <source>
        <dbReference type="ARBA" id="ARBA00022857"/>
    </source>
</evidence>
<keyword evidence="2 4" id="KW-0560">Oxidoreductase</keyword>
<dbReference type="InterPro" id="IPR036291">
    <property type="entry name" value="NAD(P)-bd_dom_sf"/>
</dbReference>
<proteinExistence type="predicted"/>
<feature type="domain" description="Enoyl reductase (ER)" evidence="3">
    <location>
        <begin position="11"/>
        <end position="301"/>
    </location>
</feature>